<dbReference type="AlphaFoldDB" id="A0A6A6CB52"/>
<protein>
    <recommendedName>
        <fullName evidence="4">F-box domain-containing protein</fullName>
    </recommendedName>
</protein>
<dbReference type="RefSeq" id="XP_033665316.1">
    <property type="nucleotide sequence ID" value="XM_033813373.1"/>
</dbReference>
<gene>
    <name evidence="2" type="ORF">M409DRAFT_56691</name>
</gene>
<organism evidence="2 3">
    <name type="scientific">Zasmidium cellare ATCC 36951</name>
    <dbReference type="NCBI Taxonomy" id="1080233"/>
    <lineage>
        <taxon>Eukaryota</taxon>
        <taxon>Fungi</taxon>
        <taxon>Dikarya</taxon>
        <taxon>Ascomycota</taxon>
        <taxon>Pezizomycotina</taxon>
        <taxon>Dothideomycetes</taxon>
        <taxon>Dothideomycetidae</taxon>
        <taxon>Mycosphaerellales</taxon>
        <taxon>Mycosphaerellaceae</taxon>
        <taxon>Zasmidium</taxon>
    </lineage>
</organism>
<proteinExistence type="predicted"/>
<dbReference type="EMBL" id="ML993604">
    <property type="protein sequence ID" value="KAF2164427.1"/>
    <property type="molecule type" value="Genomic_DNA"/>
</dbReference>
<dbReference type="GeneID" id="54566645"/>
<evidence type="ECO:0000313" key="3">
    <source>
        <dbReference type="Proteomes" id="UP000799537"/>
    </source>
</evidence>
<keyword evidence="3" id="KW-1185">Reference proteome</keyword>
<evidence type="ECO:0000313" key="2">
    <source>
        <dbReference type="EMBL" id="KAF2164427.1"/>
    </source>
</evidence>
<dbReference type="PANTHER" id="PTHR42085">
    <property type="entry name" value="F-BOX DOMAIN-CONTAINING PROTEIN"/>
    <property type="match status" value="1"/>
</dbReference>
<evidence type="ECO:0000256" key="1">
    <source>
        <dbReference type="SAM" id="MobiDB-lite"/>
    </source>
</evidence>
<accession>A0A6A6CB52</accession>
<dbReference type="InterPro" id="IPR038883">
    <property type="entry name" value="AN11006-like"/>
</dbReference>
<dbReference type="Proteomes" id="UP000799537">
    <property type="component" value="Unassembled WGS sequence"/>
</dbReference>
<dbReference type="OrthoDB" id="5413827at2759"/>
<dbReference type="PANTHER" id="PTHR42085:SF2">
    <property type="entry name" value="F-BOX DOMAIN-CONTAINING PROTEIN"/>
    <property type="match status" value="1"/>
</dbReference>
<reference evidence="2" key="1">
    <citation type="journal article" date="2020" name="Stud. Mycol.">
        <title>101 Dothideomycetes genomes: a test case for predicting lifestyles and emergence of pathogens.</title>
        <authorList>
            <person name="Haridas S."/>
            <person name="Albert R."/>
            <person name="Binder M."/>
            <person name="Bloem J."/>
            <person name="Labutti K."/>
            <person name="Salamov A."/>
            <person name="Andreopoulos B."/>
            <person name="Baker S."/>
            <person name="Barry K."/>
            <person name="Bills G."/>
            <person name="Bluhm B."/>
            <person name="Cannon C."/>
            <person name="Castanera R."/>
            <person name="Culley D."/>
            <person name="Daum C."/>
            <person name="Ezra D."/>
            <person name="Gonzalez J."/>
            <person name="Henrissat B."/>
            <person name="Kuo A."/>
            <person name="Liang C."/>
            <person name="Lipzen A."/>
            <person name="Lutzoni F."/>
            <person name="Magnuson J."/>
            <person name="Mondo S."/>
            <person name="Nolan M."/>
            <person name="Ohm R."/>
            <person name="Pangilinan J."/>
            <person name="Park H.-J."/>
            <person name="Ramirez L."/>
            <person name="Alfaro M."/>
            <person name="Sun H."/>
            <person name="Tritt A."/>
            <person name="Yoshinaga Y."/>
            <person name="Zwiers L.-H."/>
            <person name="Turgeon B."/>
            <person name="Goodwin S."/>
            <person name="Spatafora J."/>
            <person name="Crous P."/>
            <person name="Grigoriev I."/>
        </authorList>
    </citation>
    <scope>NUCLEOTIDE SEQUENCE</scope>
    <source>
        <strain evidence="2">ATCC 36951</strain>
    </source>
</reference>
<name>A0A6A6CB52_ZASCE</name>
<sequence length="260" mass="29342">MEASPLMRLPPEIRNNIYELALYEPAGMRPVLSHPRAPSQVESNPLALALCCRQLYQECIRLFYNINHFWIQSMTADFVTRLESFSEAIGEQNTAALREVRFIQGLAVASVMSASRAETTTAAPPMGFPSSSTTQVPSPAPPAAASPQVPRSPRFLKEHLMTMYLNIRNNTTIHKLCERGTKAYITILFWIDSKIFTEEAPYVIYLNCADLKTSLRVQMTQTRLECREVRTRKVDPAEIARVIAFLENLLLCLAHLEKLA</sequence>
<evidence type="ECO:0008006" key="4">
    <source>
        <dbReference type="Google" id="ProtNLM"/>
    </source>
</evidence>
<feature type="region of interest" description="Disordered" evidence="1">
    <location>
        <begin position="121"/>
        <end position="149"/>
    </location>
</feature>